<evidence type="ECO:0000313" key="4">
    <source>
        <dbReference type="Proteomes" id="UP000027616"/>
    </source>
</evidence>
<dbReference type="Gene3D" id="3.90.220.20">
    <property type="entry name" value="DNA methylase specificity domains"/>
    <property type="match status" value="2"/>
</dbReference>
<dbReference type="OrthoDB" id="9816225at2"/>
<evidence type="ECO:0000256" key="2">
    <source>
        <dbReference type="ARBA" id="ARBA00023125"/>
    </source>
</evidence>
<dbReference type="SUPFAM" id="SSF116734">
    <property type="entry name" value="DNA methylase specificity domain"/>
    <property type="match status" value="2"/>
</dbReference>
<sequence length="380" mass="43583">MSVNREYGNWVRLGDYIEEVVLRLEDNIHIQISGINLEQGFIPTVANMTGVDKSKYKLVPTDSFACNLMHIGRDVKIPIAYNDSKKSIAVSPAYYIFKIKNDKKNSLLGYYLEMLLTRNEFGRLTWFHTDSSIRGNLLTSELCDIMIPLPNTDIQQELVNTYNGLKALAEENEALIKPLSDACQAYIVDCKKKYPNVQLGEYIESTDNRNFDLHYDMNDVVGMTITKQIIPTKADVKNTDLAKFLIVMSREFVYNPRTHGKKIGLGFNNNNKNVMISWNNISFKVQDSKLDKFVMPEYLYLLFCREEWDREACFRSLGSSTEVFSWIEMCRMEVPLPPINVQQAIVNIYNCAEEAKNIATEAREKMKTLCPALVQRAING</sequence>
<gene>
    <name evidence="3" type="ORF">BN938_0389</name>
</gene>
<dbReference type="InterPro" id="IPR044946">
    <property type="entry name" value="Restrct_endonuc_typeI_TRD_sf"/>
</dbReference>
<organism evidence="3 4">
    <name type="scientific">Mucinivorans hirudinis</name>
    <dbReference type="NCBI Taxonomy" id="1433126"/>
    <lineage>
        <taxon>Bacteria</taxon>
        <taxon>Pseudomonadati</taxon>
        <taxon>Bacteroidota</taxon>
        <taxon>Bacteroidia</taxon>
        <taxon>Bacteroidales</taxon>
        <taxon>Rikenellaceae</taxon>
        <taxon>Mucinivorans</taxon>
    </lineage>
</organism>
<keyword evidence="4" id="KW-1185">Reference proteome</keyword>
<dbReference type="Proteomes" id="UP000027616">
    <property type="component" value="Chromosome I"/>
</dbReference>
<dbReference type="EC" id="3.1.21.3" evidence="3"/>
<dbReference type="InterPro" id="IPR052021">
    <property type="entry name" value="Type-I_RS_S_subunit"/>
</dbReference>
<evidence type="ECO:0000313" key="3">
    <source>
        <dbReference type="EMBL" id="CDN30494.1"/>
    </source>
</evidence>
<dbReference type="PANTHER" id="PTHR30408:SF12">
    <property type="entry name" value="TYPE I RESTRICTION ENZYME MJAVIII SPECIFICITY SUBUNIT"/>
    <property type="match status" value="1"/>
</dbReference>
<keyword evidence="3" id="KW-0378">Hydrolase</keyword>
<dbReference type="REBASE" id="88616">
    <property type="entry name" value="S.MhiM3ORF390P"/>
</dbReference>
<dbReference type="Gene3D" id="1.10.287.1120">
    <property type="entry name" value="Bipartite methylase S protein"/>
    <property type="match status" value="1"/>
</dbReference>
<dbReference type="GO" id="GO:0003677">
    <property type="term" value="F:DNA binding"/>
    <property type="evidence" value="ECO:0007669"/>
    <property type="project" value="UniProtKB-KW"/>
</dbReference>
<dbReference type="EMBL" id="HG934468">
    <property type="protein sequence ID" value="CDN30494.1"/>
    <property type="molecule type" value="Genomic_DNA"/>
</dbReference>
<dbReference type="AlphaFoldDB" id="A0A060RAT2"/>
<evidence type="ECO:0000256" key="1">
    <source>
        <dbReference type="ARBA" id="ARBA00022747"/>
    </source>
</evidence>
<dbReference type="eggNOG" id="COG0732">
    <property type="taxonomic scope" value="Bacteria"/>
</dbReference>
<dbReference type="KEGG" id="rbc:BN938_0389"/>
<proteinExistence type="predicted"/>
<keyword evidence="2" id="KW-0238">DNA-binding</keyword>
<dbReference type="HOGENOM" id="CLU_062393_0_0_10"/>
<dbReference type="PANTHER" id="PTHR30408">
    <property type="entry name" value="TYPE-1 RESTRICTION ENZYME ECOKI SPECIFICITY PROTEIN"/>
    <property type="match status" value="1"/>
</dbReference>
<dbReference type="STRING" id="1433126.BN938_0389"/>
<name>A0A060RAT2_9BACT</name>
<keyword evidence="1" id="KW-0680">Restriction system</keyword>
<accession>A0A060RAT2</accession>
<dbReference type="GO" id="GO:0009307">
    <property type="term" value="P:DNA restriction-modification system"/>
    <property type="evidence" value="ECO:0007669"/>
    <property type="project" value="UniProtKB-KW"/>
</dbReference>
<protein>
    <submittedName>
        <fullName evidence="3">Type I restriction-modification system, specificity subunit S</fullName>
        <ecNumber evidence="3">3.1.21.3</ecNumber>
    </submittedName>
</protein>
<reference evidence="3 4" key="1">
    <citation type="journal article" date="2015" name="Genome Announc.">
        <title>Complete Genome Sequence of the Novel Leech Symbiont Mucinivorans hirudinis M3T.</title>
        <authorList>
            <person name="Nelson M.C."/>
            <person name="Bomar L."/>
            <person name="Graf J."/>
        </authorList>
    </citation>
    <scope>NUCLEOTIDE SEQUENCE [LARGE SCALE GENOMIC DNA]</scope>
    <source>
        <strain evidence="4">M3</strain>
    </source>
</reference>
<dbReference type="GO" id="GO:0009035">
    <property type="term" value="F:type I site-specific deoxyribonuclease activity"/>
    <property type="evidence" value="ECO:0007669"/>
    <property type="project" value="UniProtKB-EC"/>
</dbReference>